<feature type="transmembrane region" description="Helical" evidence="1">
    <location>
        <begin position="29"/>
        <end position="50"/>
    </location>
</feature>
<dbReference type="AlphaFoldDB" id="A0A7J7HDD4"/>
<keyword evidence="1" id="KW-0472">Membrane</keyword>
<dbReference type="EMBL" id="JACBKZ010000005">
    <property type="protein sequence ID" value="KAF5950635.1"/>
    <property type="molecule type" value="Genomic_DNA"/>
</dbReference>
<evidence type="ECO:0000256" key="1">
    <source>
        <dbReference type="SAM" id="Phobius"/>
    </source>
</evidence>
<name>A0A7J7HDD4_CAMSI</name>
<accession>A0A7J7HDD4</accession>
<dbReference type="PANTHER" id="PTHR33294:SF5">
    <property type="entry name" value="AWPM-19-LIKE FAMILY PROTEIN"/>
    <property type="match status" value="1"/>
</dbReference>
<reference evidence="2 3" key="2">
    <citation type="submission" date="2020-07" db="EMBL/GenBank/DDBJ databases">
        <title>Genome assembly of wild tea tree DASZ reveals pedigree and selection history of tea varieties.</title>
        <authorList>
            <person name="Zhang W."/>
        </authorList>
    </citation>
    <scope>NUCLEOTIDE SEQUENCE [LARGE SCALE GENOMIC DNA]</scope>
    <source>
        <strain evidence="3">cv. G240</strain>
        <tissue evidence="2">Leaf</tissue>
    </source>
</reference>
<evidence type="ECO:0000313" key="3">
    <source>
        <dbReference type="Proteomes" id="UP000593564"/>
    </source>
</evidence>
<sequence length="72" mass="8463">MFNTIMCRLACKEISIGGYRGWRLKILEAFIIILTFTELLYLFLIHAGVFSSRYGPGLLRHHHWLQRMNTGH</sequence>
<evidence type="ECO:0000313" key="2">
    <source>
        <dbReference type="EMBL" id="KAF5950635.1"/>
    </source>
</evidence>
<reference evidence="3" key="1">
    <citation type="journal article" date="2020" name="Nat. Commun.">
        <title>Genome assembly of wild tea tree DASZ reveals pedigree and selection history of tea varieties.</title>
        <authorList>
            <person name="Zhang W."/>
            <person name="Zhang Y."/>
            <person name="Qiu H."/>
            <person name="Guo Y."/>
            <person name="Wan H."/>
            <person name="Zhang X."/>
            <person name="Scossa F."/>
            <person name="Alseekh S."/>
            <person name="Zhang Q."/>
            <person name="Wang P."/>
            <person name="Xu L."/>
            <person name="Schmidt M.H."/>
            <person name="Jia X."/>
            <person name="Li D."/>
            <person name="Zhu A."/>
            <person name="Guo F."/>
            <person name="Chen W."/>
            <person name="Ni D."/>
            <person name="Usadel B."/>
            <person name="Fernie A.R."/>
            <person name="Wen W."/>
        </authorList>
    </citation>
    <scope>NUCLEOTIDE SEQUENCE [LARGE SCALE GENOMIC DNA]</scope>
    <source>
        <strain evidence="3">cv. G240</strain>
    </source>
</reference>
<keyword evidence="1" id="KW-1133">Transmembrane helix</keyword>
<dbReference type="Proteomes" id="UP000593564">
    <property type="component" value="Unassembled WGS sequence"/>
</dbReference>
<keyword evidence="1" id="KW-0812">Transmembrane</keyword>
<dbReference type="InterPro" id="IPR008390">
    <property type="entry name" value="AWPM-19"/>
</dbReference>
<proteinExistence type="predicted"/>
<dbReference type="Pfam" id="PF05512">
    <property type="entry name" value="AWPM-19"/>
    <property type="match status" value="1"/>
</dbReference>
<organism evidence="2 3">
    <name type="scientific">Camellia sinensis</name>
    <name type="common">Tea plant</name>
    <name type="synonym">Thea sinensis</name>
    <dbReference type="NCBI Taxonomy" id="4442"/>
    <lineage>
        <taxon>Eukaryota</taxon>
        <taxon>Viridiplantae</taxon>
        <taxon>Streptophyta</taxon>
        <taxon>Embryophyta</taxon>
        <taxon>Tracheophyta</taxon>
        <taxon>Spermatophyta</taxon>
        <taxon>Magnoliopsida</taxon>
        <taxon>eudicotyledons</taxon>
        <taxon>Gunneridae</taxon>
        <taxon>Pentapetalae</taxon>
        <taxon>asterids</taxon>
        <taxon>Ericales</taxon>
        <taxon>Theaceae</taxon>
        <taxon>Camellia</taxon>
    </lineage>
</organism>
<comment type="caution">
    <text evidence="2">The sequence shown here is derived from an EMBL/GenBank/DDBJ whole genome shotgun (WGS) entry which is preliminary data.</text>
</comment>
<dbReference type="PANTHER" id="PTHR33294">
    <property type="entry name" value="AWPM-19-LIKE FAMILY PROTEIN"/>
    <property type="match status" value="1"/>
</dbReference>
<protein>
    <submittedName>
        <fullName evidence="2">Uncharacterized protein</fullName>
    </submittedName>
</protein>
<keyword evidence="3" id="KW-1185">Reference proteome</keyword>
<gene>
    <name evidence="2" type="ORF">HYC85_012628</name>
</gene>